<reference evidence="2" key="1">
    <citation type="submission" date="2010-05" db="EMBL/GenBank/DDBJ databases">
        <title>The draft genome of Desulfonatronospira thiodismutans ASO3-1.</title>
        <authorList>
            <consortium name="US DOE Joint Genome Institute (JGI-PGF)"/>
            <person name="Lucas S."/>
            <person name="Copeland A."/>
            <person name="Lapidus A."/>
            <person name="Cheng J.-F."/>
            <person name="Bruce D."/>
            <person name="Goodwin L."/>
            <person name="Pitluck S."/>
            <person name="Chertkov O."/>
            <person name="Brettin T."/>
            <person name="Detter J.C."/>
            <person name="Han C."/>
            <person name="Land M.L."/>
            <person name="Hauser L."/>
            <person name="Kyrpides N."/>
            <person name="Mikhailova N."/>
            <person name="Muyzer G."/>
            <person name="Woyke T."/>
        </authorList>
    </citation>
    <scope>NUCLEOTIDE SEQUENCE [LARGE SCALE GENOMIC DNA]</scope>
    <source>
        <strain evidence="2">ASO3-1</strain>
    </source>
</reference>
<dbReference type="AlphaFoldDB" id="D6SPC8"/>
<feature type="transmembrane region" description="Helical" evidence="1">
    <location>
        <begin position="177"/>
        <end position="202"/>
    </location>
</feature>
<evidence type="ECO:0000313" key="2">
    <source>
        <dbReference type="EMBL" id="EFI34604.1"/>
    </source>
</evidence>
<accession>D6SPC8</accession>
<keyword evidence="1" id="KW-0472">Membrane</keyword>
<sequence>MTSLILEFLDVSHVLVNVLMAVGPLLAFFIFFQFAYLQLDRQYVINLFKGVVLAIAGLTLFLQGVEVGFMPVGAEMGEIMNNFENLWILIPIGFVLGLVATIAEPAVRILCYNVERASAGSLGQMFMLITLSLGVGVFVAMGMGKIIFGFSIYYILLPGYILALLMMKLSEQSFISIAFDAGGVATGPMTVTFVMAIALGLAEAMEGRSAIHDGFGLIALVALAPILSVMTVGVFLNLKTRRK</sequence>
<proteinExistence type="predicted"/>
<feature type="transmembrane region" description="Helical" evidence="1">
    <location>
        <begin position="43"/>
        <end position="65"/>
    </location>
</feature>
<evidence type="ECO:0000313" key="3">
    <source>
        <dbReference type="Proteomes" id="UP000005496"/>
    </source>
</evidence>
<gene>
    <name evidence="2" type="ORF">Dthio_PD1976</name>
</gene>
<feature type="transmembrane region" description="Helical" evidence="1">
    <location>
        <begin position="146"/>
        <end position="165"/>
    </location>
</feature>
<keyword evidence="1" id="KW-1133">Transmembrane helix</keyword>
<protein>
    <recommendedName>
        <fullName evidence="4">DUF1538 domain-containing protein</fullName>
    </recommendedName>
</protein>
<comment type="caution">
    <text evidence="2">The sequence shown here is derived from an EMBL/GenBank/DDBJ whole genome shotgun (WGS) entry which is preliminary data.</text>
</comment>
<dbReference type="RefSeq" id="WP_008869924.1">
    <property type="nucleotide sequence ID" value="NZ_ACJN02000002.1"/>
</dbReference>
<dbReference type="Proteomes" id="UP000005496">
    <property type="component" value="Unassembled WGS sequence"/>
</dbReference>
<feature type="transmembrane region" description="Helical" evidence="1">
    <location>
        <begin position="119"/>
        <end position="140"/>
    </location>
</feature>
<feature type="transmembrane region" description="Helical" evidence="1">
    <location>
        <begin position="85"/>
        <end position="107"/>
    </location>
</feature>
<dbReference type="OrthoDB" id="1436654at2"/>
<feature type="transmembrane region" description="Helical" evidence="1">
    <location>
        <begin position="14"/>
        <end position="36"/>
    </location>
</feature>
<dbReference type="InterPro" id="IPR011435">
    <property type="entry name" value="UmpAB"/>
</dbReference>
<dbReference type="eggNOG" id="ENOG502Z8W3">
    <property type="taxonomic scope" value="Bacteria"/>
</dbReference>
<keyword evidence="1" id="KW-0812">Transmembrane</keyword>
<dbReference type="Pfam" id="PF07556">
    <property type="entry name" value="DUF1538"/>
    <property type="match status" value="1"/>
</dbReference>
<organism evidence="2 3">
    <name type="scientific">Desulfonatronospira thiodismutans ASO3-1</name>
    <dbReference type="NCBI Taxonomy" id="555779"/>
    <lineage>
        <taxon>Bacteria</taxon>
        <taxon>Pseudomonadati</taxon>
        <taxon>Thermodesulfobacteriota</taxon>
        <taxon>Desulfovibrionia</taxon>
        <taxon>Desulfovibrionales</taxon>
        <taxon>Desulfonatronovibrionaceae</taxon>
        <taxon>Desulfonatronospira</taxon>
    </lineage>
</organism>
<name>D6SPC8_9BACT</name>
<dbReference type="EMBL" id="ACJN02000002">
    <property type="protein sequence ID" value="EFI34604.1"/>
    <property type="molecule type" value="Genomic_DNA"/>
</dbReference>
<evidence type="ECO:0000256" key="1">
    <source>
        <dbReference type="SAM" id="Phobius"/>
    </source>
</evidence>
<feature type="transmembrane region" description="Helical" evidence="1">
    <location>
        <begin position="214"/>
        <end position="238"/>
    </location>
</feature>
<keyword evidence="3" id="KW-1185">Reference proteome</keyword>
<evidence type="ECO:0008006" key="4">
    <source>
        <dbReference type="Google" id="ProtNLM"/>
    </source>
</evidence>